<evidence type="ECO:0000256" key="1">
    <source>
        <dbReference type="SAM" id="Coils"/>
    </source>
</evidence>
<dbReference type="Pfam" id="PF12958">
    <property type="entry name" value="DUF3847"/>
    <property type="match status" value="1"/>
</dbReference>
<dbReference type="KEGG" id="cdl:CDR20291_1757"/>
<sequence length="99" mass="11247">MPDMNEKITAHPQKEEREKVLKEIRQLENRKKILENKQRNEERRVRTRRLIERGAVLEGIFPLAPDLSGAEVKAFLIALSHLPGAAELTANLPKSGDTP</sequence>
<evidence type="ECO:0008006" key="4">
    <source>
        <dbReference type="Google" id="ProtNLM"/>
    </source>
</evidence>
<evidence type="ECO:0000313" key="3">
    <source>
        <dbReference type="Proteomes" id="UP000002070"/>
    </source>
</evidence>
<dbReference type="AlphaFoldDB" id="A0A9R0CEN9"/>
<proteinExistence type="predicted"/>
<dbReference type="EMBL" id="FN545816">
    <property type="protein sequence ID" value="CBE04556.1"/>
    <property type="molecule type" value="Genomic_DNA"/>
</dbReference>
<feature type="coiled-coil region" evidence="1">
    <location>
        <begin position="10"/>
        <end position="44"/>
    </location>
</feature>
<dbReference type="Proteomes" id="UP000002070">
    <property type="component" value="Chromosome"/>
</dbReference>
<accession>A0A9R0CEN9</accession>
<organism evidence="2 3">
    <name type="scientific">Clostridioides difficile (strain R20291)</name>
    <name type="common">Peptoclostridium difficile</name>
    <dbReference type="NCBI Taxonomy" id="645463"/>
    <lineage>
        <taxon>Bacteria</taxon>
        <taxon>Bacillati</taxon>
        <taxon>Bacillota</taxon>
        <taxon>Clostridia</taxon>
        <taxon>Peptostreptococcales</taxon>
        <taxon>Peptostreptococcaceae</taxon>
        <taxon>Clostridioides</taxon>
    </lineage>
</organism>
<gene>
    <name evidence="2" type="ordered locus">CDR20291_1757</name>
</gene>
<evidence type="ECO:0000313" key="2">
    <source>
        <dbReference type="EMBL" id="CBE04556.1"/>
    </source>
</evidence>
<dbReference type="InterPro" id="IPR024215">
    <property type="entry name" value="DUF3847"/>
</dbReference>
<keyword evidence="1" id="KW-0175">Coiled coil</keyword>
<reference evidence="2 3" key="1">
    <citation type="journal article" date="2009" name="Genome Biol.">
        <title>Comparative genome and phenotypic analysis of Clostridium difficile 027 strains provides insight into the evolution of a hypervirulent bacterium.</title>
        <authorList>
            <person name="Stabler R.A."/>
            <person name="He M."/>
            <person name="Dawson L."/>
            <person name="Martin M."/>
            <person name="Valiente E."/>
            <person name="Corton C."/>
            <person name="Lawley T.D."/>
            <person name="Sebaihia M."/>
            <person name="Quail M.A."/>
            <person name="Rose G."/>
            <person name="Gerding D.N."/>
            <person name="Gibert M."/>
            <person name="Popoff M.R."/>
            <person name="Parkhill J."/>
            <person name="Dougan G."/>
            <person name="Wren B.W."/>
        </authorList>
    </citation>
    <scope>NUCLEOTIDE SEQUENCE [LARGE SCALE GENOMIC DNA]</scope>
    <source>
        <strain evidence="2 3">R20291</strain>
    </source>
</reference>
<name>A0A9R0CEN9_CLODR</name>
<protein>
    <recommendedName>
        <fullName evidence="4">DUF3847 domain-containing protein</fullName>
    </recommendedName>
</protein>